<accession>A2RKJ3</accession>
<dbReference type="STRING" id="416870.llmg_1214"/>
<keyword evidence="1" id="KW-0472">Membrane</keyword>
<sequence>MKNRKISLKSFQSVCLIFIFLFNFEFILRLSNFTSREKFFTIFFFVAPLMLSSFFIITDSEKISNSVRNLSIIGVFGFLIYGSNRLIVSLTYLIGGEFAVPQLFLFAF</sequence>
<evidence type="ECO:0000313" key="3">
    <source>
        <dbReference type="Proteomes" id="UP000000364"/>
    </source>
</evidence>
<dbReference type="KEGG" id="llm:llmg_1214"/>
<reference evidence="2 3" key="1">
    <citation type="journal article" date="2007" name="J. Bacteriol.">
        <title>The complete genome sequence of the lactic acid bacterial paradigm Lactococcus lactis subsp. cremoris MG1363.</title>
        <authorList>
            <person name="Wegmann U."/>
            <person name="O'Connell-Motherway M."/>
            <person name="Zomer A."/>
            <person name="Buist G."/>
            <person name="Shearman C."/>
            <person name="Canchaya C."/>
            <person name="Ventura M."/>
            <person name="Goesmann A."/>
            <person name="Gasson M.J."/>
            <person name="Kuipers O.P."/>
            <person name="van Sinderen D."/>
            <person name="Kok J."/>
        </authorList>
    </citation>
    <scope>NUCLEOTIDE SEQUENCE [LARGE SCALE GENOMIC DNA]</scope>
    <source>
        <strain evidence="2 3">MG1363</strain>
    </source>
</reference>
<keyword evidence="1" id="KW-1133">Transmembrane helix</keyword>
<gene>
    <name evidence="2" type="ordered locus">llmg_1214</name>
</gene>
<evidence type="ECO:0000313" key="2">
    <source>
        <dbReference type="EMBL" id="CAL97805.1"/>
    </source>
</evidence>
<dbReference type="eggNOG" id="COG1215">
    <property type="taxonomic scope" value="Bacteria"/>
</dbReference>
<evidence type="ECO:0000256" key="1">
    <source>
        <dbReference type="SAM" id="Phobius"/>
    </source>
</evidence>
<feature type="transmembrane region" description="Helical" evidence="1">
    <location>
        <begin position="39"/>
        <end position="58"/>
    </location>
</feature>
<proteinExistence type="predicted"/>
<feature type="transmembrane region" description="Helical" evidence="1">
    <location>
        <begin position="70"/>
        <end position="94"/>
    </location>
</feature>
<name>A2RKJ3_LACLM</name>
<dbReference type="RefSeq" id="WP_011835105.1">
    <property type="nucleotide sequence ID" value="NC_009004.1"/>
</dbReference>
<feature type="transmembrane region" description="Helical" evidence="1">
    <location>
        <begin position="12"/>
        <end position="33"/>
    </location>
</feature>
<dbReference type="AlphaFoldDB" id="A2RKJ3"/>
<dbReference type="HOGENOM" id="CLU_2193601_0_0_9"/>
<organism evidence="2 3">
    <name type="scientific">Lactococcus lactis subsp. cremoris (strain MG1363)</name>
    <dbReference type="NCBI Taxonomy" id="416870"/>
    <lineage>
        <taxon>Bacteria</taxon>
        <taxon>Bacillati</taxon>
        <taxon>Bacillota</taxon>
        <taxon>Bacilli</taxon>
        <taxon>Lactobacillales</taxon>
        <taxon>Streptococcaceae</taxon>
        <taxon>Lactococcus</taxon>
        <taxon>Lactococcus cremoris subsp. cremoris</taxon>
    </lineage>
</organism>
<dbReference type="Proteomes" id="UP000000364">
    <property type="component" value="Chromosome"/>
</dbReference>
<dbReference type="EMBL" id="AM406671">
    <property type="protein sequence ID" value="CAL97805.1"/>
    <property type="molecule type" value="Genomic_DNA"/>
</dbReference>
<keyword evidence="1" id="KW-0812">Transmembrane</keyword>
<protein>
    <submittedName>
        <fullName evidence="2">Uncharacterized protein</fullName>
    </submittedName>
</protein>